<dbReference type="Proteomes" id="UP000618319">
    <property type="component" value="Unassembled WGS sequence"/>
</dbReference>
<sequence length="1198" mass="135234">MRKLRKGESYALLPTIDNTLNRIKRSPLRSAHRDDEYKKRVALYSDRSSRRCAPHDDVPVGRDMQVKENSLSILPQTHTSFVPYITSVGKQCLLPMAHSFKCIFLILGFFHRRVCFNMPMKSISILSVTGLIWFILLFSDAQAQSGRTLGGEVRSAAEGQTIEGVSVQAGNKYTLTDNEGRFSMTVTQPKGTLKIYHIGYAAQTVAYDETTTSVDITLQPSENQIEEVDVVSTGYQRIPKERATGSFEFVDSALFNRKVSTDFVSRLEDVVPSISSSKLFQQNRGNLLNINIRGISSMNSNIWPLVVIDGIAYPNNFDLLNGYFNNINPNDIENITVLKDAAAASIWGAQSGNGVIVITTKRGKFNQPFQLSVNSNVTVGQKPDLEYYPQMNTSDYIDLERELFNKGYWNSRMNEYYANLTPVIQLLKKHKEGALDDNEVERELDRLRPIDMRNDFKKYIYREAVDQQYNVQLRGGNDKINTSFSVGYDNKANSVVTSSYRRFTAKNNTQLRPLKNLTFDVGVTYTESRDKDSQQPVGYNLLGRGRGNFPYMQLADAQGNALVVDAIPNNPIFRDTVAGGRLLDWKYRPLDELDQTHAITNIRETFINLNGAYQLLPSLRLSAVYAYQRAVQPTETWQGIGSVHLREMINFRSSWTNSAVTWNLPVGDYMNMQHRNNSTNQGRVQLDFNQKWADHELNALAGSEVRDINSDLMTSIYFGYDRETMSFQPVKYGLRVPALNGIAGTVNLVDYAQTAKFVNRFVAYFGNASYTYRGRYTLSGSVRKDASNLFGVASNDRGQPFWSVGGAWLLSNEDFINSDWFPLLKFRATYGYNGNVNNSTAAYPIINISSAAHYITGQPYAMMQSPPNPSLRWERVGMMNLGLDFAIKDQRVSGAVEYYIKRPKDLIASTLVDPTTGFGSMNVNSADLEGKGVDIALNTLNWRSKSFRWSSHWVFAYSRTRVAKSYVSDNKARNFISGPGGMLMTPIEGMDLYSQLAYKWAGLDPQNGTPRGYLDGEISSNYSALVNASTVEDLDNHGTTQPRYFGSFRNALSFKGIEFSFNISYQLGHKFMRRSFDNRFFIDQGIGHADYAHRWQQSGDESLTDVPAFTYPNNINASQLYYLSSALVESASQIKLRDIQLSYALQNKLYPGFKNVRIYAYAQNIGILWRENKHGIDPEFGDALPDPLRVSIGLNFNM</sequence>
<dbReference type="InterPro" id="IPR037066">
    <property type="entry name" value="Plug_dom_sf"/>
</dbReference>
<dbReference type="SUPFAM" id="SSF49464">
    <property type="entry name" value="Carboxypeptidase regulatory domain-like"/>
    <property type="match status" value="1"/>
</dbReference>
<protein>
    <recommendedName>
        <fullName evidence="9">TonB-dependent receptor plug domain-containing protein</fullName>
    </recommendedName>
</protein>
<accession>A0ABR9TBG7</accession>
<dbReference type="RefSeq" id="WP_196939087.1">
    <property type="nucleotide sequence ID" value="NZ_MU158689.1"/>
</dbReference>
<evidence type="ECO:0000256" key="7">
    <source>
        <dbReference type="PROSITE-ProRule" id="PRU01360"/>
    </source>
</evidence>
<keyword evidence="11" id="KW-1185">Reference proteome</keyword>
<keyword evidence="3 7" id="KW-1134">Transmembrane beta strand</keyword>
<reference evidence="10 11" key="1">
    <citation type="submission" date="2018-02" db="EMBL/GenBank/DDBJ databases">
        <title>Sphingobacterium KA21.</title>
        <authorList>
            <person name="Vasarhelyi B.M."/>
            <person name="Deshmukh S."/>
            <person name="Balint B."/>
            <person name="Kukolya J."/>
        </authorList>
    </citation>
    <scope>NUCLEOTIDE SEQUENCE [LARGE SCALE GENOMIC DNA]</scope>
    <source>
        <strain evidence="10 11">Ka21</strain>
    </source>
</reference>
<organism evidence="10 11">
    <name type="scientific">Sphingobacterium pedocola</name>
    <dbReference type="NCBI Taxonomy" id="2082722"/>
    <lineage>
        <taxon>Bacteria</taxon>
        <taxon>Pseudomonadati</taxon>
        <taxon>Bacteroidota</taxon>
        <taxon>Sphingobacteriia</taxon>
        <taxon>Sphingobacteriales</taxon>
        <taxon>Sphingobacteriaceae</taxon>
        <taxon>Sphingobacterium</taxon>
    </lineage>
</organism>
<evidence type="ECO:0000256" key="3">
    <source>
        <dbReference type="ARBA" id="ARBA00022452"/>
    </source>
</evidence>
<dbReference type="SUPFAM" id="SSF56935">
    <property type="entry name" value="Porins"/>
    <property type="match status" value="1"/>
</dbReference>
<keyword evidence="4 7" id="KW-0812">Transmembrane</keyword>
<dbReference type="NCBIfam" id="TIGR04056">
    <property type="entry name" value="OMP_RagA_SusC"/>
    <property type="match status" value="1"/>
</dbReference>
<evidence type="ECO:0000259" key="9">
    <source>
        <dbReference type="Pfam" id="PF07715"/>
    </source>
</evidence>
<dbReference type="Gene3D" id="2.60.40.1120">
    <property type="entry name" value="Carboxypeptidase-like, regulatory domain"/>
    <property type="match status" value="1"/>
</dbReference>
<keyword evidence="6 7" id="KW-0998">Cell outer membrane</keyword>
<evidence type="ECO:0000313" key="11">
    <source>
        <dbReference type="Proteomes" id="UP000618319"/>
    </source>
</evidence>
<dbReference type="InterPro" id="IPR008969">
    <property type="entry name" value="CarboxyPept-like_regulatory"/>
</dbReference>
<dbReference type="Pfam" id="PF07715">
    <property type="entry name" value="Plug"/>
    <property type="match status" value="1"/>
</dbReference>
<feature type="transmembrane region" description="Helical" evidence="8">
    <location>
        <begin position="122"/>
        <end position="139"/>
    </location>
</feature>
<dbReference type="InterPro" id="IPR036942">
    <property type="entry name" value="Beta-barrel_TonB_sf"/>
</dbReference>
<comment type="caution">
    <text evidence="10">The sequence shown here is derived from an EMBL/GenBank/DDBJ whole genome shotgun (WGS) entry which is preliminary data.</text>
</comment>
<proteinExistence type="inferred from homology"/>
<name>A0ABR9TBG7_9SPHI</name>
<evidence type="ECO:0000256" key="2">
    <source>
        <dbReference type="ARBA" id="ARBA00022448"/>
    </source>
</evidence>
<dbReference type="PROSITE" id="PS52016">
    <property type="entry name" value="TONB_DEPENDENT_REC_3"/>
    <property type="match status" value="1"/>
</dbReference>
<keyword evidence="8" id="KW-1133">Transmembrane helix</keyword>
<evidence type="ECO:0000256" key="4">
    <source>
        <dbReference type="ARBA" id="ARBA00022692"/>
    </source>
</evidence>
<evidence type="ECO:0000256" key="1">
    <source>
        <dbReference type="ARBA" id="ARBA00004571"/>
    </source>
</evidence>
<dbReference type="Gene3D" id="2.40.170.20">
    <property type="entry name" value="TonB-dependent receptor, beta-barrel domain"/>
    <property type="match status" value="1"/>
</dbReference>
<comment type="similarity">
    <text evidence="7">Belongs to the TonB-dependent receptor family.</text>
</comment>
<dbReference type="InterPro" id="IPR023997">
    <property type="entry name" value="TonB-dep_OMP_SusC/RagA_CS"/>
</dbReference>
<dbReference type="EMBL" id="PSKQ01000024">
    <property type="protein sequence ID" value="MBE8722698.1"/>
    <property type="molecule type" value="Genomic_DNA"/>
</dbReference>
<comment type="subcellular location">
    <subcellularLocation>
        <location evidence="1 7">Cell outer membrane</location>
        <topology evidence="1 7">Multi-pass membrane protein</topology>
    </subcellularLocation>
</comment>
<evidence type="ECO:0000256" key="5">
    <source>
        <dbReference type="ARBA" id="ARBA00023136"/>
    </source>
</evidence>
<evidence type="ECO:0000256" key="6">
    <source>
        <dbReference type="ARBA" id="ARBA00023237"/>
    </source>
</evidence>
<dbReference type="Pfam" id="PF13715">
    <property type="entry name" value="CarbopepD_reg_2"/>
    <property type="match status" value="1"/>
</dbReference>
<keyword evidence="2 7" id="KW-0813">Transport</keyword>
<dbReference type="NCBIfam" id="TIGR04057">
    <property type="entry name" value="SusC_RagA_signa"/>
    <property type="match status" value="1"/>
</dbReference>
<keyword evidence="5 7" id="KW-0472">Membrane</keyword>
<evidence type="ECO:0000313" key="10">
    <source>
        <dbReference type="EMBL" id="MBE8722698.1"/>
    </source>
</evidence>
<dbReference type="InterPro" id="IPR023996">
    <property type="entry name" value="TonB-dep_OMP_SusC/RagA"/>
</dbReference>
<dbReference type="InterPro" id="IPR012910">
    <property type="entry name" value="Plug_dom"/>
</dbReference>
<dbReference type="Gene3D" id="2.170.130.10">
    <property type="entry name" value="TonB-dependent receptor, plug domain"/>
    <property type="match status" value="1"/>
</dbReference>
<evidence type="ECO:0000256" key="8">
    <source>
        <dbReference type="SAM" id="Phobius"/>
    </source>
</evidence>
<dbReference type="InterPro" id="IPR039426">
    <property type="entry name" value="TonB-dep_rcpt-like"/>
</dbReference>
<feature type="domain" description="TonB-dependent receptor plug" evidence="9">
    <location>
        <begin position="240"/>
        <end position="355"/>
    </location>
</feature>
<gene>
    <name evidence="10" type="ORF">C4F40_18400</name>
</gene>